<dbReference type="SUPFAM" id="SSF53474">
    <property type="entry name" value="alpha/beta-Hydrolases"/>
    <property type="match status" value="1"/>
</dbReference>
<dbReference type="GO" id="GO:0005829">
    <property type="term" value="C:cytosol"/>
    <property type="evidence" value="ECO:0007669"/>
    <property type="project" value="TreeGrafter"/>
</dbReference>
<evidence type="ECO:0000256" key="19">
    <source>
        <dbReference type="PROSITE-ProRule" id="PRU00176"/>
    </source>
</evidence>
<evidence type="ECO:0000256" key="1">
    <source>
        <dbReference type="ARBA" id="ARBA00004123"/>
    </source>
</evidence>
<evidence type="ECO:0000256" key="14">
    <source>
        <dbReference type="ARBA" id="ARBA00023180"/>
    </source>
</evidence>
<dbReference type="InterPro" id="IPR029058">
    <property type="entry name" value="AB_hydrolase_fold"/>
</dbReference>
<keyword evidence="8" id="KW-0645">Protease</keyword>
<dbReference type="PANTHER" id="PTHR47640:SF9">
    <property type="entry name" value="POLYADENYLATE-BINDING PROTEIN RBP47B"/>
    <property type="match status" value="1"/>
</dbReference>
<comment type="caution">
    <text evidence="21">The sequence shown here is derived from an EMBL/GenBank/DDBJ whole genome shotgun (WGS) entry which is preliminary data.</text>
</comment>
<dbReference type="Proteomes" id="UP000298416">
    <property type="component" value="Unassembled WGS sequence"/>
</dbReference>
<dbReference type="FunFam" id="3.30.70.330:FF:000405">
    <property type="entry name" value="polyadenylate-binding protein RBP45"/>
    <property type="match status" value="1"/>
</dbReference>
<organism evidence="21">
    <name type="scientific">Salvia splendens</name>
    <name type="common">Scarlet sage</name>
    <dbReference type="NCBI Taxonomy" id="180675"/>
    <lineage>
        <taxon>Eukaryota</taxon>
        <taxon>Viridiplantae</taxon>
        <taxon>Streptophyta</taxon>
        <taxon>Embryophyta</taxon>
        <taxon>Tracheophyta</taxon>
        <taxon>Spermatophyta</taxon>
        <taxon>Magnoliopsida</taxon>
        <taxon>eudicotyledons</taxon>
        <taxon>Gunneridae</taxon>
        <taxon>Pentapetalae</taxon>
        <taxon>asterids</taxon>
        <taxon>lamiids</taxon>
        <taxon>Lamiales</taxon>
        <taxon>Lamiaceae</taxon>
        <taxon>Nepetoideae</taxon>
        <taxon>Mentheae</taxon>
        <taxon>Salviinae</taxon>
        <taxon>Salvia</taxon>
        <taxon>Salvia subgen. Calosphace</taxon>
        <taxon>core Calosphace</taxon>
    </lineage>
</organism>
<keyword evidence="13" id="KW-1015">Disulfide bond</keyword>
<evidence type="ECO:0000313" key="22">
    <source>
        <dbReference type="Proteomes" id="UP000298416"/>
    </source>
</evidence>
<dbReference type="SMART" id="SM00360">
    <property type="entry name" value="RRM"/>
    <property type="match status" value="3"/>
</dbReference>
<keyword evidence="12 19" id="KW-0694">RNA-binding</keyword>
<evidence type="ECO:0000256" key="10">
    <source>
        <dbReference type="ARBA" id="ARBA00022737"/>
    </source>
</evidence>
<dbReference type="FunFam" id="3.30.70.330:FF:000103">
    <property type="entry name" value="Polyadenylate-binding protein RBP47B"/>
    <property type="match status" value="1"/>
</dbReference>
<dbReference type="GO" id="GO:0005634">
    <property type="term" value="C:nucleus"/>
    <property type="evidence" value="ECO:0007669"/>
    <property type="project" value="UniProtKB-SubCell"/>
</dbReference>
<keyword evidence="9" id="KW-0732">Signal</keyword>
<evidence type="ECO:0000313" key="21">
    <source>
        <dbReference type="EMBL" id="KAG6417510.1"/>
    </source>
</evidence>
<dbReference type="CDD" id="cd12344">
    <property type="entry name" value="RRM1_SECp43_like"/>
    <property type="match status" value="1"/>
</dbReference>
<evidence type="ECO:0000256" key="9">
    <source>
        <dbReference type="ARBA" id="ARBA00022729"/>
    </source>
</evidence>
<gene>
    <name evidence="21" type="ORF">SASPL_119692</name>
</gene>
<sequence length="915" mass="102279">MSGGDSNQQQQQQQQMLLQQQQQQQLAAMQHYHQWWMAVQYPAMAMQQQQQQMMYNHPYLPYYPQQQQPKQYPPKQRNQIQASAEDNKTIWIGDLQPWMDEDYLQSCFSPTGEVISVKMIRNRQTGLSDRYGFIEFSSHDAADNVLQSYNGAKMPKADQPFRLNWAAFSTSDRRPEAGSELSIFVGDLAPEVNDELLHETFASRYPSVKDAKVVVDLNTGRSRGYGFVRFNDENEKSKAVDEMNGVECSNRPMRVGVATPKKYSSQQQHYSQGQSEYESSSTTIFVGGLDSEVTDDMLRESFSAFGELVSVKIPARKGCGFVQYAIRSNAEDAIHRLNGTVIGKQKVRLSWGRSLNNKQVNSIREGIIISGTQDKVTTDLAMVVQAIGWLLQMVAGAASNQSASPNTTTTVNVVEPVIQPSSFPLYTIQAQKKNKMKSVSVSASESILLLSLACVALCVQCYGGTKGFDPLTKFIKGRTARGWENYGTTKVVSGEYKPVYVGPQEGLKEADMVSSLPGQPQVNFSQYSGYVTVDPDASRALFYYFAESQDPSTTPLVLWLNGGPGCSSLGAGAMTELGPFRVNPDGETLWYNQYSWNTVANVIFLESPAGVGFSYSNRTSNHTTGDEQTAQDSYTFLVNWLERFPEYKAREMYITGESYAGHYVPQMASLIIQNNKITNQTVINLKGIAIGNALIDLEDYQKGYYDFLGRHALISNETQQQILKICDFSLNGTKSDECYDYLSEAVESEGRIFPYNIYASWCSSSSSSSISSGFDQCSDEYVLSYLNTPQVQTALHVTAIPVYWTECSGDDWNDSPFTVLSTIKELMAEGLRVWIFSVVPVTATMYSMAKMEVPVKTPWYPWYIQEEVGGYVVEYENVTFVTVRGAGHMVPSYQPERALTVFTSFLEGKLPPTLS</sequence>
<dbReference type="InterPro" id="IPR018202">
    <property type="entry name" value="Ser_caboxypep_ser_AS"/>
</dbReference>
<dbReference type="PANTHER" id="PTHR47640">
    <property type="entry name" value="TRNA SELENOCYSTEINE 1-ASSOCIATED PROTEIN 1-RELATED-RELATED"/>
    <property type="match status" value="1"/>
</dbReference>
<evidence type="ECO:0000256" key="7">
    <source>
        <dbReference type="ARBA" id="ARBA00022664"/>
    </source>
</evidence>
<dbReference type="Gene3D" id="3.30.70.330">
    <property type="match status" value="3"/>
</dbReference>
<dbReference type="GO" id="GO:0006397">
    <property type="term" value="P:mRNA processing"/>
    <property type="evidence" value="ECO:0007669"/>
    <property type="project" value="UniProtKB-KW"/>
</dbReference>
<dbReference type="GO" id="GO:0006508">
    <property type="term" value="P:proteolysis"/>
    <property type="evidence" value="ECO:0007669"/>
    <property type="project" value="UniProtKB-KW"/>
</dbReference>
<dbReference type="EMBL" id="PNBA02000007">
    <property type="protein sequence ID" value="KAG6417510.1"/>
    <property type="molecule type" value="Genomic_DNA"/>
</dbReference>
<dbReference type="CDD" id="cd12345">
    <property type="entry name" value="RRM2_SECp43_like"/>
    <property type="match status" value="1"/>
</dbReference>
<evidence type="ECO:0000256" key="3">
    <source>
        <dbReference type="ARBA" id="ARBA00004613"/>
    </source>
</evidence>
<dbReference type="InterPro" id="IPR033124">
    <property type="entry name" value="Ser_caboxypep_his_AS"/>
</dbReference>
<keyword evidence="11" id="KW-0378">Hydrolase</keyword>
<comment type="subunit">
    <text evidence="18">Interacts with the poly(A) tail of mRNA in nucleus.</text>
</comment>
<protein>
    <recommendedName>
        <fullName evidence="20">RRM domain-containing protein</fullName>
    </recommendedName>
</protein>
<dbReference type="Pfam" id="PF00450">
    <property type="entry name" value="Peptidase_S10"/>
    <property type="match status" value="1"/>
</dbReference>
<dbReference type="GO" id="GO:0004185">
    <property type="term" value="F:serine-type carboxypeptidase activity"/>
    <property type="evidence" value="ECO:0007669"/>
    <property type="project" value="InterPro"/>
</dbReference>
<proteinExistence type="inferred from homology"/>
<evidence type="ECO:0000256" key="11">
    <source>
        <dbReference type="ARBA" id="ARBA00022801"/>
    </source>
</evidence>
<name>A0A8X8XN98_SALSN</name>
<dbReference type="AlphaFoldDB" id="A0A8X8XN98"/>
<comment type="similarity">
    <text evidence="17">Belongs to the polyadenylate-binding RBP47 family.</text>
</comment>
<keyword evidence="5" id="KW-0964">Secreted</keyword>
<keyword evidence="22" id="KW-1185">Reference proteome</keyword>
<evidence type="ECO:0000256" key="4">
    <source>
        <dbReference type="ARBA" id="ARBA00009431"/>
    </source>
</evidence>
<keyword evidence="10" id="KW-0677">Repeat</keyword>
<reference evidence="21" key="1">
    <citation type="submission" date="2018-01" db="EMBL/GenBank/DDBJ databases">
        <authorList>
            <person name="Mao J.F."/>
        </authorList>
    </citation>
    <scope>NUCLEOTIDE SEQUENCE</scope>
    <source>
        <strain evidence="21">Huo1</strain>
        <tissue evidence="21">Leaf</tissue>
    </source>
</reference>
<evidence type="ECO:0000259" key="20">
    <source>
        <dbReference type="PROSITE" id="PS50102"/>
    </source>
</evidence>
<dbReference type="FunFam" id="3.30.70.330:FF:000144">
    <property type="entry name" value="Polyadenylate-binding protein RBP47B"/>
    <property type="match status" value="1"/>
</dbReference>
<evidence type="ECO:0000256" key="18">
    <source>
        <dbReference type="ARBA" id="ARBA00063471"/>
    </source>
</evidence>
<dbReference type="PROSITE" id="PS50102">
    <property type="entry name" value="RRM"/>
    <property type="match status" value="3"/>
</dbReference>
<evidence type="ECO:0000256" key="2">
    <source>
        <dbReference type="ARBA" id="ARBA00004463"/>
    </source>
</evidence>
<dbReference type="GO" id="GO:0005576">
    <property type="term" value="C:extracellular region"/>
    <property type="evidence" value="ECO:0007669"/>
    <property type="project" value="UniProtKB-SubCell"/>
</dbReference>
<evidence type="ECO:0000256" key="6">
    <source>
        <dbReference type="ARBA" id="ARBA00022645"/>
    </source>
</evidence>
<keyword evidence="15" id="KW-0539">Nucleus</keyword>
<evidence type="ECO:0000256" key="17">
    <source>
        <dbReference type="ARBA" id="ARBA00061069"/>
    </source>
</evidence>
<dbReference type="PROSITE" id="PS00560">
    <property type="entry name" value="CARBOXYPEPT_SER_HIS"/>
    <property type="match status" value="1"/>
</dbReference>
<dbReference type="InterPro" id="IPR035979">
    <property type="entry name" value="RBD_domain_sf"/>
</dbReference>
<dbReference type="InterPro" id="IPR000504">
    <property type="entry name" value="RRM_dom"/>
</dbReference>
<evidence type="ECO:0000256" key="12">
    <source>
        <dbReference type="ARBA" id="ARBA00022884"/>
    </source>
</evidence>
<evidence type="ECO:0000256" key="8">
    <source>
        <dbReference type="ARBA" id="ARBA00022670"/>
    </source>
</evidence>
<dbReference type="Pfam" id="PF00076">
    <property type="entry name" value="RRM_1"/>
    <property type="match status" value="3"/>
</dbReference>
<evidence type="ECO:0000256" key="13">
    <source>
        <dbReference type="ARBA" id="ARBA00023157"/>
    </source>
</evidence>
<comment type="function">
    <text evidence="16">Heterogeneous nuclear ribonucleoprotein (hnRNP)-protein binding the poly(A) tail of mRNA and probably involved in some steps of pre-mRNA maturation.</text>
</comment>
<dbReference type="InterPro" id="IPR001563">
    <property type="entry name" value="Peptidase_S10"/>
</dbReference>
<feature type="domain" description="RRM" evidence="20">
    <location>
        <begin position="88"/>
        <end position="168"/>
    </location>
</feature>
<dbReference type="InterPro" id="IPR012677">
    <property type="entry name" value="Nucleotide-bd_a/b_plait_sf"/>
</dbReference>
<dbReference type="FunFam" id="3.40.50.1820:FF:000030">
    <property type="entry name" value="Carboxypeptidase"/>
    <property type="match status" value="1"/>
</dbReference>
<dbReference type="GO" id="GO:0003729">
    <property type="term" value="F:mRNA binding"/>
    <property type="evidence" value="ECO:0007669"/>
    <property type="project" value="InterPro"/>
</dbReference>
<evidence type="ECO:0000256" key="15">
    <source>
        <dbReference type="ARBA" id="ARBA00023242"/>
    </source>
</evidence>
<reference evidence="21" key="2">
    <citation type="submission" date="2020-08" db="EMBL/GenBank/DDBJ databases">
        <title>Plant Genome Project.</title>
        <authorList>
            <person name="Zhang R.-G."/>
        </authorList>
    </citation>
    <scope>NUCLEOTIDE SEQUENCE</scope>
    <source>
        <strain evidence="21">Huo1</strain>
        <tissue evidence="21">Leaf</tissue>
    </source>
</reference>
<dbReference type="FunFam" id="3.40.50.11320:FF:000002">
    <property type="entry name" value="Carboxypeptidase"/>
    <property type="match status" value="1"/>
</dbReference>
<dbReference type="SUPFAM" id="SSF54928">
    <property type="entry name" value="RNA-binding domain, RBD"/>
    <property type="match status" value="3"/>
</dbReference>
<dbReference type="Gene3D" id="3.40.50.11320">
    <property type="match status" value="1"/>
</dbReference>
<keyword evidence="14" id="KW-0325">Glycoprotein</keyword>
<keyword evidence="6" id="KW-0121">Carboxypeptidase</keyword>
<evidence type="ECO:0000256" key="16">
    <source>
        <dbReference type="ARBA" id="ARBA00057395"/>
    </source>
</evidence>
<comment type="similarity">
    <text evidence="4">Belongs to the peptidase S10 family.</text>
</comment>
<dbReference type="Gene3D" id="3.40.50.1820">
    <property type="entry name" value="alpha/beta hydrolase"/>
    <property type="match status" value="1"/>
</dbReference>
<dbReference type="PRINTS" id="PR00724">
    <property type="entry name" value="CRBOXYPTASEC"/>
</dbReference>
<dbReference type="PROSITE" id="PS00131">
    <property type="entry name" value="CARBOXYPEPT_SER_SER"/>
    <property type="match status" value="1"/>
</dbReference>
<dbReference type="InterPro" id="IPR050825">
    <property type="entry name" value="RBM42_RBP45_47-like"/>
</dbReference>
<evidence type="ECO:0000256" key="5">
    <source>
        <dbReference type="ARBA" id="ARBA00022525"/>
    </source>
</evidence>
<accession>A0A8X8XN98</accession>
<dbReference type="Gene3D" id="6.10.250.940">
    <property type="match status" value="1"/>
</dbReference>
<comment type="subcellular location">
    <subcellularLocation>
        <location evidence="2">Cytoplasmic granule</location>
    </subcellularLocation>
    <subcellularLocation>
        <location evidence="1">Nucleus</location>
    </subcellularLocation>
    <subcellularLocation>
        <location evidence="3">Secreted</location>
    </subcellularLocation>
</comment>
<feature type="domain" description="RRM" evidence="20">
    <location>
        <begin position="282"/>
        <end position="354"/>
    </location>
</feature>
<feature type="domain" description="RRM" evidence="20">
    <location>
        <begin position="181"/>
        <end position="260"/>
    </location>
</feature>
<keyword evidence="7" id="KW-0507">mRNA processing</keyword>